<dbReference type="RefSeq" id="WP_189777235.1">
    <property type="nucleotide sequence ID" value="NZ_JACWEZ010000002.1"/>
</dbReference>
<protein>
    <recommendedName>
        <fullName evidence="1">DUF6792 domain-containing protein</fullName>
    </recommendedName>
</protein>
<name>A0ABR7VIU6_VIRHA</name>
<organism evidence="2 3">
    <name type="scientific">Virgibacillus halodenitrificans</name>
    <name type="common">Bacillus halodenitrificans</name>
    <dbReference type="NCBI Taxonomy" id="1482"/>
    <lineage>
        <taxon>Bacteria</taxon>
        <taxon>Bacillati</taxon>
        <taxon>Bacillota</taxon>
        <taxon>Bacilli</taxon>
        <taxon>Bacillales</taxon>
        <taxon>Bacillaceae</taxon>
        <taxon>Virgibacillus</taxon>
    </lineage>
</organism>
<accession>A0ABR7VIU6</accession>
<dbReference type="Proteomes" id="UP000621631">
    <property type="component" value="Unassembled WGS sequence"/>
</dbReference>
<keyword evidence="3" id="KW-1185">Reference proteome</keyword>
<feature type="domain" description="DUF6792" evidence="1">
    <location>
        <begin position="20"/>
        <end position="235"/>
    </location>
</feature>
<dbReference type="EMBL" id="JACWEZ010000002">
    <property type="protein sequence ID" value="MBD1221848.1"/>
    <property type="molecule type" value="Genomic_DNA"/>
</dbReference>
<dbReference type="Pfam" id="PF20591">
    <property type="entry name" value="DUF6792"/>
    <property type="match status" value="1"/>
</dbReference>
<comment type="caution">
    <text evidence="2">The sequence shown here is derived from an EMBL/GenBank/DDBJ whole genome shotgun (WGS) entry which is preliminary data.</text>
</comment>
<evidence type="ECO:0000259" key="1">
    <source>
        <dbReference type="Pfam" id="PF20591"/>
    </source>
</evidence>
<evidence type="ECO:0000313" key="3">
    <source>
        <dbReference type="Proteomes" id="UP000621631"/>
    </source>
</evidence>
<dbReference type="InterPro" id="IPR046742">
    <property type="entry name" value="DUF6792"/>
</dbReference>
<gene>
    <name evidence="2" type="ORF">IC602_04450</name>
</gene>
<reference evidence="2 3" key="1">
    <citation type="submission" date="2020-09" db="EMBL/GenBank/DDBJ databases">
        <title>Draft Genome Sequences of Oil-Oxidizing Bacteria Halomonas titanicae, Marinobacter lutaoensis, and Virgibacillus halodenitrificans Isolated from Highly Saline Environments.</title>
        <authorList>
            <person name="Grouzdev D.S."/>
            <person name="Sokolova D.S."/>
            <person name="Semenova E.M."/>
            <person name="Borzenkov I.A."/>
            <person name="Bidzhieva S.K."/>
            <person name="Poltaraus A.B."/>
            <person name="Nazina T.N."/>
        </authorList>
    </citation>
    <scope>NUCLEOTIDE SEQUENCE [LARGE SCALE GENOMIC DNA]</scope>
    <source>
        <strain evidence="2 3">VKM B-3472D</strain>
    </source>
</reference>
<sequence length="619" mass="69767">MSEVEILDSQQARLRLIDLEYKDLTDNELKKEIKKIYLEEYGELLNGKLEIFHSEDSKILENDVSGYDGTAIYVSTKDIDELYVISQGTTDIKDWEYNLKSMFAGLDTSQALATKNFTEEARKHFGIDNTNNNASTSVIGLSHSLAHNNNTTAHLIYDTFDQIYSVNGAQTNFYQIYNEDKKFNKAVRENFSIPLSDFDAIYNLDPKQLETFAKEYYKDKATNVHQLISKDDPLYAVSGARGFFTIGDVKYVDTNPDLPGLRNLMDEIPDEVIKDFQELAIDYTVASKKGGTNAAIQEIMGVNMDLVNEIDDIGSAVKVYFTKQGEIDAMVHGLNDKLPGVLSRIKTVTGNADVIFGRLVNAGYITEEQKNTLVTELTAIEVELDGIQETVSRLTSIRDMGDFYAQLGGDAAAIIKMKRHYNSIMESFEELNNEDLLAAMEAIGQSHSISEMLEGLSDKKKSYIGTDMVYTTGSGGKEIRVNISASLRMYTDGKSLLEEKKDEIGKLDLAWNTEILQCFEDEKRKVVHKISEIEGSPGSYRSLLRKHVYFSRLDKTVRGIQVHDVFYPLTNADLDTEITSLRESVEEGFTYIENYRKAIEALFDKDDHIATLFDLAGRL</sequence>
<evidence type="ECO:0000313" key="2">
    <source>
        <dbReference type="EMBL" id="MBD1221848.1"/>
    </source>
</evidence>
<proteinExistence type="predicted"/>